<dbReference type="InterPro" id="IPR051910">
    <property type="entry name" value="ComF/GntX_DNA_util-trans"/>
</dbReference>
<name>A0A0P0Z198_9HYPH</name>
<organism evidence="4">
    <name type="scientific">Aureimonas frigidaquae</name>
    <dbReference type="NCBI Taxonomy" id="424757"/>
    <lineage>
        <taxon>Bacteria</taxon>
        <taxon>Pseudomonadati</taxon>
        <taxon>Pseudomonadota</taxon>
        <taxon>Alphaproteobacteria</taxon>
        <taxon>Hyphomicrobiales</taxon>
        <taxon>Aurantimonadaceae</taxon>
        <taxon>Aureimonas</taxon>
    </lineage>
</organism>
<keyword evidence="4" id="KW-0328">Glycosyltransferase</keyword>
<keyword evidence="4" id="KW-0808">Transferase</keyword>
<evidence type="ECO:0000256" key="1">
    <source>
        <dbReference type="ARBA" id="ARBA00008007"/>
    </source>
</evidence>
<feature type="domain" description="Phosphoribosyltransferase" evidence="2">
    <location>
        <begin position="141"/>
        <end position="244"/>
    </location>
</feature>
<reference evidence="4" key="1">
    <citation type="journal article" date="2015" name="Proc. Natl. Acad. Sci. U.S.A.">
        <title>Bacterial clade with the ribosomal RNA operon on a small plasmid rather than the chromosome.</title>
        <authorList>
            <person name="Anda M."/>
            <person name="Ohtsubo Y."/>
            <person name="Okubo T."/>
            <person name="Sugawara M."/>
            <person name="Nagata Y."/>
            <person name="Tsuda M."/>
            <person name="Minamisawa K."/>
            <person name="Mitsui H."/>
        </authorList>
    </citation>
    <scope>NUCLEOTIDE SEQUENCE</scope>
    <source>
        <strain evidence="4">JCM 14755</strain>
    </source>
</reference>
<dbReference type="CDD" id="cd06223">
    <property type="entry name" value="PRTases_typeI"/>
    <property type="match status" value="1"/>
</dbReference>
<accession>A0A0P0Z198</accession>
<dbReference type="InterPro" id="IPR000836">
    <property type="entry name" value="PRTase_dom"/>
</dbReference>
<dbReference type="SUPFAM" id="SSF53271">
    <property type="entry name" value="PRTase-like"/>
    <property type="match status" value="1"/>
</dbReference>
<dbReference type="PANTHER" id="PTHR47505:SF1">
    <property type="entry name" value="DNA UTILIZATION PROTEIN YHGH"/>
    <property type="match status" value="1"/>
</dbReference>
<sequence length="285" mass="30841">MRGFALRLTDLIYPPVCAGCRAATARHGALCARCWAATHFIEPPYCAVSGDPMAFEIPDEPVRLSVLADPPAFRVARSAVVHTGLGMRLPTQLKYSDRADLAPIMAQWMARAGAELFAQADMIVPVPLHRRRQILRRFNQARELARALSPLAGLPVADAVLVRRRATASQVGLDRHQRAANVRGAFDVPARQRDRLRGRGVLLVDDVFTTGATVQSASRALIRGGASHVVVLTFSRVASEVAAPHMWTNVTSDPGADGAGNGLYAAALRFLQQRQGTPRQEGSEL</sequence>
<dbReference type="InterPro" id="IPR029057">
    <property type="entry name" value="PRTase-like"/>
</dbReference>
<protein>
    <submittedName>
        <fullName evidence="4">Phosphoribosyltransferase</fullName>
    </submittedName>
</protein>
<evidence type="ECO:0000313" key="4">
    <source>
        <dbReference type="EMBL" id="BAT27789.1"/>
    </source>
</evidence>
<comment type="similarity">
    <text evidence="1">Belongs to the ComF/GntX family.</text>
</comment>
<dbReference type="PANTHER" id="PTHR47505">
    <property type="entry name" value="DNA UTILIZATION PROTEIN YHGH"/>
    <property type="match status" value="1"/>
</dbReference>
<dbReference type="EMBL" id="LC066375">
    <property type="protein sequence ID" value="BAT27789.1"/>
    <property type="molecule type" value="Genomic_DNA"/>
</dbReference>
<evidence type="ECO:0000259" key="3">
    <source>
        <dbReference type="Pfam" id="PF18912"/>
    </source>
</evidence>
<dbReference type="InterPro" id="IPR044005">
    <property type="entry name" value="DZR_2"/>
</dbReference>
<dbReference type="Pfam" id="PF18912">
    <property type="entry name" value="DZR_2"/>
    <property type="match status" value="1"/>
</dbReference>
<dbReference type="AlphaFoldDB" id="A0A0P0Z198"/>
<dbReference type="Pfam" id="PF00156">
    <property type="entry name" value="Pribosyltran"/>
    <property type="match status" value="1"/>
</dbReference>
<proteinExistence type="inferred from homology"/>
<dbReference type="GO" id="GO:0016757">
    <property type="term" value="F:glycosyltransferase activity"/>
    <property type="evidence" value="ECO:0007669"/>
    <property type="project" value="UniProtKB-KW"/>
</dbReference>
<feature type="domain" description="Double zinc ribbon" evidence="3">
    <location>
        <begin position="8"/>
        <end position="54"/>
    </location>
</feature>
<evidence type="ECO:0000259" key="2">
    <source>
        <dbReference type="Pfam" id="PF00156"/>
    </source>
</evidence>
<dbReference type="Gene3D" id="3.40.50.2020">
    <property type="match status" value="1"/>
</dbReference>